<feature type="compositionally biased region" description="Basic and acidic residues" evidence="1">
    <location>
        <begin position="196"/>
        <end position="210"/>
    </location>
</feature>
<comment type="caution">
    <text evidence="2">The sequence shown here is derived from an EMBL/GenBank/DDBJ whole genome shotgun (WGS) entry which is preliminary data.</text>
</comment>
<protein>
    <submittedName>
        <fullName evidence="2">Uncharacterized protein</fullName>
    </submittedName>
</protein>
<feature type="compositionally biased region" description="Low complexity" evidence="1">
    <location>
        <begin position="180"/>
        <end position="192"/>
    </location>
</feature>
<dbReference type="Proteomes" id="UP001151699">
    <property type="component" value="Chromosome C"/>
</dbReference>
<dbReference type="OrthoDB" id="10281405at2759"/>
<proteinExistence type="predicted"/>
<dbReference type="AlphaFoldDB" id="A0A9Q0RWZ6"/>
<feature type="non-terminal residue" evidence="2">
    <location>
        <position position="1"/>
    </location>
</feature>
<sequence>MRRATSGSDRETEPSAITFDILILPAGFIVDFVEQTICVCTYFKIKFMRSTTADQKYFQHETWSCQRSLTKTNSESTNLLNAKKEAKKVSFVGQQPSTLDQEKRQLDSADSIGKEMTHFKPIRLMPLSAINISNKVIKIPSIRHTNQEILIFQAPVKSKFKPEISFKSRPSAFCLVSATKQNNQNQKPNKSQDISGTDKRKMLRRRNGDKSNKEKIICNIVLNKPNCQKSVQKDIDVKSAKMLRECENVGRTENGNGYDCHLLTKAQ</sequence>
<dbReference type="EMBL" id="WJQU01000004">
    <property type="protein sequence ID" value="KAJ6635408.1"/>
    <property type="molecule type" value="Genomic_DNA"/>
</dbReference>
<name>A0A9Q0RWZ6_9DIPT</name>
<organism evidence="2 3">
    <name type="scientific">Pseudolycoriella hygida</name>
    <dbReference type="NCBI Taxonomy" id="35572"/>
    <lineage>
        <taxon>Eukaryota</taxon>
        <taxon>Metazoa</taxon>
        <taxon>Ecdysozoa</taxon>
        <taxon>Arthropoda</taxon>
        <taxon>Hexapoda</taxon>
        <taxon>Insecta</taxon>
        <taxon>Pterygota</taxon>
        <taxon>Neoptera</taxon>
        <taxon>Endopterygota</taxon>
        <taxon>Diptera</taxon>
        <taxon>Nematocera</taxon>
        <taxon>Sciaroidea</taxon>
        <taxon>Sciaridae</taxon>
        <taxon>Pseudolycoriella</taxon>
    </lineage>
</organism>
<accession>A0A9Q0RWZ6</accession>
<feature type="region of interest" description="Disordered" evidence="1">
    <location>
        <begin position="180"/>
        <end position="210"/>
    </location>
</feature>
<gene>
    <name evidence="2" type="ORF">Bhyg_13993</name>
</gene>
<keyword evidence="3" id="KW-1185">Reference proteome</keyword>
<reference evidence="2" key="1">
    <citation type="submission" date="2022-07" db="EMBL/GenBank/DDBJ databases">
        <authorList>
            <person name="Trinca V."/>
            <person name="Uliana J.V.C."/>
            <person name="Torres T.T."/>
            <person name="Ward R.J."/>
            <person name="Monesi N."/>
        </authorList>
    </citation>
    <scope>NUCLEOTIDE SEQUENCE</scope>
    <source>
        <strain evidence="2">HSMRA1968</strain>
        <tissue evidence="2">Whole embryos</tissue>
    </source>
</reference>
<evidence type="ECO:0000313" key="2">
    <source>
        <dbReference type="EMBL" id="KAJ6635408.1"/>
    </source>
</evidence>
<evidence type="ECO:0000313" key="3">
    <source>
        <dbReference type="Proteomes" id="UP001151699"/>
    </source>
</evidence>
<evidence type="ECO:0000256" key="1">
    <source>
        <dbReference type="SAM" id="MobiDB-lite"/>
    </source>
</evidence>